<dbReference type="Proteomes" id="UP000033260">
    <property type="component" value="Chromosome"/>
</dbReference>
<gene>
    <name evidence="1" type="ORF">N805_13895</name>
</gene>
<evidence type="ECO:0000313" key="2">
    <source>
        <dbReference type="Proteomes" id="UP000033260"/>
    </source>
</evidence>
<evidence type="ECO:0000313" key="1">
    <source>
        <dbReference type="EMBL" id="AJQ48246.1"/>
    </source>
</evidence>
<evidence type="ECO:0008006" key="3">
    <source>
        <dbReference type="Google" id="ProtNLM"/>
    </source>
</evidence>
<dbReference type="AlphaFoldDB" id="A0AAU8RY47"/>
<accession>A0AAU8RY47</accession>
<organism evidence="1 2">
    <name type="scientific">Pseudomonas putida S13.1.2</name>
    <dbReference type="NCBI Taxonomy" id="1384061"/>
    <lineage>
        <taxon>Bacteria</taxon>
        <taxon>Pseudomonadati</taxon>
        <taxon>Pseudomonadota</taxon>
        <taxon>Gammaproteobacteria</taxon>
        <taxon>Pseudomonadales</taxon>
        <taxon>Pseudomonadaceae</taxon>
        <taxon>Pseudomonas</taxon>
    </lineage>
</organism>
<proteinExistence type="predicted"/>
<sequence length="193" mass="22202">MVQGFVSHSEKYSIAQIPWRLWHAEAAAYFMKPAYYGALIEGIQKEYFEDVKTSINRTIISKPAFKRHRKFIQKYLEKVCTSEPELKLFIDKLSNSNIAPQKILASRFFSDLGLSLGSLETEAWNKRNDAAHGNNIAEDDVIQHMRDTKILRIILNRILLHLTNGSDFYFDGYTIGYAVRQLSDPIPQDETAD</sequence>
<reference evidence="1 2" key="1">
    <citation type="submission" date="2015-02" db="EMBL/GenBank/DDBJ databases">
        <title>Complete Genome Sequencing of Pseudomonas putida S13.1.2.</title>
        <authorList>
            <person name="Chong T.M."/>
            <person name="Chan K.G."/>
            <person name="Dessaux Y."/>
        </authorList>
    </citation>
    <scope>NUCLEOTIDE SEQUENCE [LARGE SCALE GENOMIC DNA]</scope>
    <source>
        <strain evidence="1 2">S13.1.2</strain>
    </source>
</reference>
<name>A0AAU8RY47_PSEPU</name>
<protein>
    <recommendedName>
        <fullName evidence="3">RiboL-PSP-HEPN domain-containing protein</fullName>
    </recommendedName>
</protein>
<dbReference type="EMBL" id="CP010979">
    <property type="protein sequence ID" value="AJQ48246.1"/>
    <property type="molecule type" value="Genomic_DNA"/>
</dbReference>